<sequence length="75" mass="8963">MKNIHAQLYDVTTSQHSLNKELQQPQDSVNKVSYLTEINEQMFRQNVRLREYIEGCIQTKTVPTQEKYYQVLQED</sequence>
<protein>
    <submittedName>
        <fullName evidence="1">Uncharacterized protein</fullName>
    </submittedName>
</protein>
<name>A0ABU6KI62_9BACI</name>
<comment type="caution">
    <text evidence="1">The sequence shown here is derived from an EMBL/GenBank/DDBJ whole genome shotgun (WGS) entry which is preliminary data.</text>
</comment>
<gene>
    <name evidence="1" type="ORF">QGM71_16085</name>
</gene>
<evidence type="ECO:0000313" key="2">
    <source>
        <dbReference type="Proteomes" id="UP001335737"/>
    </source>
</evidence>
<organism evidence="1 2">
    <name type="scientific">Virgibacillus tibetensis</name>
    <dbReference type="NCBI Taxonomy" id="3042313"/>
    <lineage>
        <taxon>Bacteria</taxon>
        <taxon>Bacillati</taxon>
        <taxon>Bacillota</taxon>
        <taxon>Bacilli</taxon>
        <taxon>Bacillales</taxon>
        <taxon>Bacillaceae</taxon>
        <taxon>Virgibacillus</taxon>
    </lineage>
</organism>
<dbReference type="EMBL" id="JARZFX010000009">
    <property type="protein sequence ID" value="MEC5425008.1"/>
    <property type="molecule type" value="Genomic_DNA"/>
</dbReference>
<dbReference type="RefSeq" id="WP_327608562.1">
    <property type="nucleotide sequence ID" value="NZ_JARZFX010000009.1"/>
</dbReference>
<accession>A0ABU6KI62</accession>
<evidence type="ECO:0000313" key="1">
    <source>
        <dbReference type="EMBL" id="MEC5425008.1"/>
    </source>
</evidence>
<reference evidence="1 2" key="1">
    <citation type="journal article" date="2024" name="Int. J. Syst. Evol. Microbiol.">
        <title>Virgibacillus tibetensis sp. nov., isolated from salt lake on the Tibetan Plateau of China.</title>
        <authorList>
            <person name="Phurbu D."/>
            <person name="Liu Z.-X."/>
            <person name="Wang R."/>
            <person name="Zheng Y.-Y."/>
            <person name="Liu H.-C."/>
            <person name="Zhou Y.-G."/>
            <person name="Yu Y.-J."/>
            <person name="Li A.-H."/>
        </authorList>
    </citation>
    <scope>NUCLEOTIDE SEQUENCE [LARGE SCALE GENOMIC DNA]</scope>
    <source>
        <strain evidence="1 2">C22-A2</strain>
    </source>
</reference>
<proteinExistence type="predicted"/>
<keyword evidence="2" id="KW-1185">Reference proteome</keyword>
<dbReference type="Proteomes" id="UP001335737">
    <property type="component" value="Unassembled WGS sequence"/>
</dbReference>